<feature type="domain" description="Homing endonuclease LAGLIDADG" evidence="2">
    <location>
        <begin position="28"/>
        <end position="126"/>
    </location>
</feature>
<reference evidence="3" key="2">
    <citation type="submission" date="2019-03" db="EMBL/GenBank/DDBJ databases">
        <authorList>
            <person name="Lee H.-H."/>
            <person name="Tsai I.J."/>
        </authorList>
    </citation>
    <scope>NUCLEOTIDE SEQUENCE</scope>
    <source>
        <strain evidence="3">BCRC 35384</strain>
    </source>
</reference>
<sequence>MLVYQIQCNKNNKKMNRIKNYKFTPDWLAGFTQADGSFVIYFDKPSEGKMAVRPRPIFNLTQSIRELDMFKELQKYLSIGNVQINRNNVTLVVSNIEEIIQVLIPLLDKTPLRGSKYQSFQIFKLISKIMYDKKHLTVEGVLEILELSYFMNKDTTLRTNESKEALLNCLRIKHGILPTININHLKPLILPLNETSQFLPLTLEFIRGLVDGDGSFNVTFYNFRRRVNVNFTIVHELFSISLLNELKTFFNCGKIYKLPSAAARYQVVNLDDILNNIYPIFKNIKFNTTKDERFKIAMDVAKIIKTEGYKTDTNLKKIVNLAWDMNQEGKYRKITKLEYLAKFCTSNWFLFAWV</sequence>
<geneLocation type="mitochondrion" evidence="3"/>
<evidence type="ECO:0000256" key="1">
    <source>
        <dbReference type="ARBA" id="ARBA00002670"/>
    </source>
</evidence>
<keyword evidence="3" id="KW-0540">Nuclease</keyword>
<accession>A0A5B9R9J2</accession>
<dbReference type="AlphaFoldDB" id="A0A5B9R9J2"/>
<keyword evidence="3" id="KW-0378">Hydrolase</keyword>
<evidence type="ECO:0000313" key="3">
    <source>
        <dbReference type="EMBL" id="QEG57012.1"/>
    </source>
</evidence>
<dbReference type="Pfam" id="PF00961">
    <property type="entry name" value="LAGLIDADG_1"/>
    <property type="match status" value="2"/>
</dbReference>
<dbReference type="EMBL" id="MK623257">
    <property type="protein sequence ID" value="QEG57012.1"/>
    <property type="molecule type" value="Genomic_DNA"/>
</dbReference>
<organism evidence="3">
    <name type="scientific">Porodaedalea pini</name>
    <dbReference type="NCBI Taxonomy" id="108901"/>
    <lineage>
        <taxon>Eukaryota</taxon>
        <taxon>Fungi</taxon>
        <taxon>Dikarya</taxon>
        <taxon>Basidiomycota</taxon>
        <taxon>Agaricomycotina</taxon>
        <taxon>Agaricomycetes</taxon>
        <taxon>Hymenochaetales</taxon>
        <taxon>Hymenochaetaceae</taxon>
        <taxon>Porodaedalea</taxon>
    </lineage>
</organism>
<evidence type="ECO:0000259" key="2">
    <source>
        <dbReference type="Pfam" id="PF00961"/>
    </source>
</evidence>
<dbReference type="PANTHER" id="PTHR36181:SF2">
    <property type="entry name" value="INTRON-ENCODED ENDONUCLEASE AI3-RELATED"/>
    <property type="match status" value="1"/>
</dbReference>
<dbReference type="Gene3D" id="3.10.28.10">
    <property type="entry name" value="Homing endonucleases"/>
    <property type="match status" value="2"/>
</dbReference>
<feature type="domain" description="Homing endonuclease LAGLIDADG" evidence="2">
    <location>
        <begin position="207"/>
        <end position="295"/>
    </location>
</feature>
<reference evidence="3" key="1">
    <citation type="journal article" date="2019" name="Genome Biol. Evol.">
        <title>Evidence of extensive intraspecific noncoding reshuffling in a 169-kb mitochondrial genome of a basidiomycetous fungus.</title>
        <authorList>
            <person name="Lee H.H."/>
            <person name="Ke H.M."/>
            <person name="Lin C.I."/>
            <person name="Lee T.J."/>
            <person name="Chung C.L."/>
            <person name="Tsai I.J."/>
        </authorList>
    </citation>
    <scope>NUCLEOTIDE SEQUENCE</scope>
    <source>
        <strain evidence="3">BCRC 35384</strain>
    </source>
</reference>
<keyword evidence="3" id="KW-0255">Endonuclease</keyword>
<name>A0A5B9R9J2_9AGAM</name>
<dbReference type="SUPFAM" id="SSF55608">
    <property type="entry name" value="Homing endonucleases"/>
    <property type="match status" value="2"/>
</dbReference>
<dbReference type="InterPro" id="IPR004860">
    <property type="entry name" value="LAGLIDADG_dom"/>
</dbReference>
<comment type="function">
    <text evidence="1">Mitochondrial DNA endonuclease involved in intron homing.</text>
</comment>
<gene>
    <name evidence="3" type="ORF">PPIT_000116</name>
</gene>
<dbReference type="PANTHER" id="PTHR36181">
    <property type="entry name" value="INTRON-ENCODED ENDONUCLEASE AI3-RELATED"/>
    <property type="match status" value="1"/>
</dbReference>
<dbReference type="InterPro" id="IPR051289">
    <property type="entry name" value="LAGLIDADG_Endonuclease"/>
</dbReference>
<proteinExistence type="predicted"/>
<protein>
    <submittedName>
        <fullName evidence="3">LAGLIDADG homing endonuclease</fullName>
    </submittedName>
</protein>
<dbReference type="InterPro" id="IPR027434">
    <property type="entry name" value="Homing_endonucl"/>
</dbReference>
<keyword evidence="3" id="KW-0496">Mitochondrion</keyword>
<dbReference type="GO" id="GO:0004519">
    <property type="term" value="F:endonuclease activity"/>
    <property type="evidence" value="ECO:0007669"/>
    <property type="project" value="UniProtKB-KW"/>
</dbReference>
<dbReference type="GO" id="GO:0005739">
    <property type="term" value="C:mitochondrion"/>
    <property type="evidence" value="ECO:0007669"/>
    <property type="project" value="UniProtKB-ARBA"/>
</dbReference>